<gene>
    <name evidence="1" type="ORF">AK812_SmicGene6411</name>
</gene>
<accession>A0A1Q9ER99</accession>
<protein>
    <submittedName>
        <fullName evidence="1">Uncharacterized protein</fullName>
    </submittedName>
</protein>
<organism evidence="1 2">
    <name type="scientific">Symbiodinium microadriaticum</name>
    <name type="common">Dinoflagellate</name>
    <name type="synonym">Zooxanthella microadriatica</name>
    <dbReference type="NCBI Taxonomy" id="2951"/>
    <lineage>
        <taxon>Eukaryota</taxon>
        <taxon>Sar</taxon>
        <taxon>Alveolata</taxon>
        <taxon>Dinophyceae</taxon>
        <taxon>Suessiales</taxon>
        <taxon>Symbiodiniaceae</taxon>
        <taxon>Symbiodinium</taxon>
    </lineage>
</organism>
<evidence type="ECO:0000313" key="2">
    <source>
        <dbReference type="Proteomes" id="UP000186817"/>
    </source>
</evidence>
<dbReference type="AlphaFoldDB" id="A0A1Q9ER99"/>
<name>A0A1Q9ER99_SYMMI</name>
<dbReference type="Proteomes" id="UP000186817">
    <property type="component" value="Unassembled WGS sequence"/>
</dbReference>
<reference evidence="1 2" key="1">
    <citation type="submission" date="2016-02" db="EMBL/GenBank/DDBJ databases">
        <title>Genome analysis of coral dinoflagellate symbionts highlights evolutionary adaptations to a symbiotic lifestyle.</title>
        <authorList>
            <person name="Aranda M."/>
            <person name="Li Y."/>
            <person name="Liew Y.J."/>
            <person name="Baumgarten S."/>
            <person name="Simakov O."/>
            <person name="Wilson M."/>
            <person name="Piel J."/>
            <person name="Ashoor H."/>
            <person name="Bougouffa S."/>
            <person name="Bajic V.B."/>
            <person name="Ryu T."/>
            <person name="Ravasi T."/>
            <person name="Bayer T."/>
            <person name="Micklem G."/>
            <person name="Kim H."/>
            <person name="Bhak J."/>
            <person name="Lajeunesse T.C."/>
            <person name="Voolstra C.R."/>
        </authorList>
    </citation>
    <scope>NUCLEOTIDE SEQUENCE [LARGE SCALE GENOMIC DNA]</scope>
    <source>
        <strain evidence="1 2">CCMP2467</strain>
    </source>
</reference>
<keyword evidence="2" id="KW-1185">Reference proteome</keyword>
<proteinExistence type="predicted"/>
<dbReference type="EMBL" id="LSRX01000087">
    <property type="protein sequence ID" value="OLQ09940.1"/>
    <property type="molecule type" value="Genomic_DNA"/>
</dbReference>
<comment type="caution">
    <text evidence="1">The sequence shown here is derived from an EMBL/GenBank/DDBJ whole genome shotgun (WGS) entry which is preliminary data.</text>
</comment>
<evidence type="ECO:0000313" key="1">
    <source>
        <dbReference type="EMBL" id="OLQ09940.1"/>
    </source>
</evidence>
<sequence>MDGFDVLRCHGCASGAGACGIERLQGEWLDLMCCGVSRTGACGIERLHGGWLVLMCCGDTCVSSACEMQKPNGRGIRALVVGDALGRLVGRTLAQASAPYFEHACLPHQYGPSTRAGGEALPRVLRAAAEGDAMLGALLPGAAPEVQSQLRDGKAILAYLHDTYIVSSPERVCELYEAYRSGSGTGRCHLANRGSRSTPIGSDAYIQQRGVGREARAEQAEEGGGFGVPVSVRLRLAAVRTARPGLVFVPGWFAIPRNMANKCSVDGKLGTMPQREAVAYDLDAPAVVDRHIEIHGRRNNVTTNAGSGFLADPSDGFAPAPPASLTASCSAQVASWEKAIPGQADLCPSGDEASDCLRGWQRTAAHACDERALEMHFSAFALTSRALLLSQAGPHSARAFTLLPTSEDVSIPWSHFRILLLRRLRLPLPLGPRACSCRGPPDEYGDVLL</sequence>
<dbReference type="OrthoDB" id="10292335at2759"/>